<proteinExistence type="predicted"/>
<accession>A0ABP8VQG6</accession>
<name>A0ABP8VQG6_9ACTN</name>
<dbReference type="Proteomes" id="UP001500621">
    <property type="component" value="Unassembled WGS sequence"/>
</dbReference>
<sequence length="47" mass="5228">MTNSPMTNSLEMRWVTTTDQSGRPSLEMRWIDTSVTAEAAVLVDRAA</sequence>
<keyword evidence="3" id="KW-1185">Reference proteome</keyword>
<reference evidence="3" key="1">
    <citation type="journal article" date="2019" name="Int. J. Syst. Evol. Microbiol.">
        <title>The Global Catalogue of Microorganisms (GCM) 10K type strain sequencing project: providing services to taxonomists for standard genome sequencing and annotation.</title>
        <authorList>
            <consortium name="The Broad Institute Genomics Platform"/>
            <consortium name="The Broad Institute Genome Sequencing Center for Infectious Disease"/>
            <person name="Wu L."/>
            <person name="Ma J."/>
        </authorList>
    </citation>
    <scope>NUCLEOTIDE SEQUENCE [LARGE SCALE GENOMIC DNA]</scope>
    <source>
        <strain evidence="3">JCM 18127</strain>
    </source>
</reference>
<evidence type="ECO:0000313" key="3">
    <source>
        <dbReference type="Proteomes" id="UP001500621"/>
    </source>
</evidence>
<dbReference type="EMBL" id="BAABIM010000001">
    <property type="protein sequence ID" value="GAA4668868.1"/>
    <property type="molecule type" value="Genomic_DNA"/>
</dbReference>
<organism evidence="2 3">
    <name type="scientific">Nocardioides nanhaiensis</name>
    <dbReference type="NCBI Taxonomy" id="1476871"/>
    <lineage>
        <taxon>Bacteria</taxon>
        <taxon>Bacillati</taxon>
        <taxon>Actinomycetota</taxon>
        <taxon>Actinomycetes</taxon>
        <taxon>Propionibacteriales</taxon>
        <taxon>Nocardioidaceae</taxon>
        <taxon>Nocardioides</taxon>
    </lineage>
</organism>
<evidence type="ECO:0000256" key="1">
    <source>
        <dbReference type="SAM" id="MobiDB-lite"/>
    </source>
</evidence>
<dbReference type="RefSeq" id="WP_345262100.1">
    <property type="nucleotide sequence ID" value="NZ_BAABIM010000001.1"/>
</dbReference>
<evidence type="ECO:0000313" key="2">
    <source>
        <dbReference type="EMBL" id="GAA4668868.1"/>
    </source>
</evidence>
<gene>
    <name evidence="2" type="ORF">GCM10023226_01210</name>
</gene>
<feature type="region of interest" description="Disordered" evidence="1">
    <location>
        <begin position="1"/>
        <end position="20"/>
    </location>
</feature>
<protein>
    <submittedName>
        <fullName evidence="2">Uncharacterized protein</fullName>
    </submittedName>
</protein>
<comment type="caution">
    <text evidence="2">The sequence shown here is derived from an EMBL/GenBank/DDBJ whole genome shotgun (WGS) entry which is preliminary data.</text>
</comment>